<dbReference type="InterPro" id="IPR013766">
    <property type="entry name" value="Thioredoxin_domain"/>
</dbReference>
<dbReference type="RefSeq" id="WP_204910236.1">
    <property type="nucleotide sequence ID" value="NZ_BAAAYR010000004.1"/>
</dbReference>
<dbReference type="InterPro" id="IPR050553">
    <property type="entry name" value="Thioredoxin_ResA/DsbE_sf"/>
</dbReference>
<dbReference type="Proteomes" id="UP001500767">
    <property type="component" value="Unassembled WGS sequence"/>
</dbReference>
<dbReference type="PROSITE" id="PS00194">
    <property type="entry name" value="THIOREDOXIN_1"/>
    <property type="match status" value="1"/>
</dbReference>
<evidence type="ECO:0000259" key="7">
    <source>
        <dbReference type="PROSITE" id="PS51352"/>
    </source>
</evidence>
<dbReference type="InterPro" id="IPR036249">
    <property type="entry name" value="Thioredoxin-like_sf"/>
</dbReference>
<dbReference type="PROSITE" id="PS51257">
    <property type="entry name" value="PROKAR_LIPOPROTEIN"/>
    <property type="match status" value="1"/>
</dbReference>
<keyword evidence="9" id="KW-1185">Reference proteome</keyword>
<evidence type="ECO:0000256" key="1">
    <source>
        <dbReference type="ARBA" id="ARBA00004196"/>
    </source>
</evidence>
<reference evidence="9" key="1">
    <citation type="journal article" date="2019" name="Int. J. Syst. Evol. Microbiol.">
        <title>The Global Catalogue of Microorganisms (GCM) 10K type strain sequencing project: providing services to taxonomists for standard genome sequencing and annotation.</title>
        <authorList>
            <consortium name="The Broad Institute Genomics Platform"/>
            <consortium name="The Broad Institute Genome Sequencing Center for Infectious Disease"/>
            <person name="Wu L."/>
            <person name="Ma J."/>
        </authorList>
    </citation>
    <scope>NUCLEOTIDE SEQUENCE [LARGE SCALE GENOMIC DNA]</scope>
    <source>
        <strain evidence="9">JCM 16540</strain>
    </source>
</reference>
<keyword evidence="3" id="KW-0735">Signal-anchor</keyword>
<dbReference type="InterPro" id="IPR017937">
    <property type="entry name" value="Thioredoxin_CS"/>
</dbReference>
<dbReference type="PANTHER" id="PTHR42852:SF6">
    <property type="entry name" value="THIOL:DISULFIDE INTERCHANGE PROTEIN DSBE"/>
    <property type="match status" value="1"/>
</dbReference>
<evidence type="ECO:0000256" key="5">
    <source>
        <dbReference type="ARBA" id="ARBA00023284"/>
    </source>
</evidence>
<gene>
    <name evidence="8" type="ORF">GCM10022197_35440</name>
</gene>
<feature type="domain" description="Thioredoxin" evidence="7">
    <location>
        <begin position="70"/>
        <end position="207"/>
    </location>
</feature>
<evidence type="ECO:0000313" key="9">
    <source>
        <dbReference type="Proteomes" id="UP001500767"/>
    </source>
</evidence>
<name>A0ABP6Y238_9ACTN</name>
<feature type="signal peptide" evidence="6">
    <location>
        <begin position="1"/>
        <end position="19"/>
    </location>
</feature>
<dbReference type="EMBL" id="BAAAYR010000004">
    <property type="protein sequence ID" value="GAA3575290.1"/>
    <property type="molecule type" value="Genomic_DNA"/>
</dbReference>
<evidence type="ECO:0000256" key="3">
    <source>
        <dbReference type="ARBA" id="ARBA00022968"/>
    </source>
</evidence>
<feature type="chain" id="PRO_5045394572" description="Thioredoxin domain-containing protein" evidence="6">
    <location>
        <begin position="20"/>
        <end position="210"/>
    </location>
</feature>
<organism evidence="8 9">
    <name type="scientific">Microlunatus spumicola</name>
    <dbReference type="NCBI Taxonomy" id="81499"/>
    <lineage>
        <taxon>Bacteria</taxon>
        <taxon>Bacillati</taxon>
        <taxon>Actinomycetota</taxon>
        <taxon>Actinomycetes</taxon>
        <taxon>Propionibacteriales</taxon>
        <taxon>Propionibacteriaceae</taxon>
        <taxon>Microlunatus</taxon>
    </lineage>
</organism>
<dbReference type="CDD" id="cd02966">
    <property type="entry name" value="TlpA_like_family"/>
    <property type="match status" value="1"/>
</dbReference>
<dbReference type="PANTHER" id="PTHR42852">
    <property type="entry name" value="THIOL:DISULFIDE INTERCHANGE PROTEIN DSBE"/>
    <property type="match status" value="1"/>
</dbReference>
<comment type="subcellular location">
    <subcellularLocation>
        <location evidence="1">Cell envelope</location>
    </subcellularLocation>
</comment>
<evidence type="ECO:0000256" key="6">
    <source>
        <dbReference type="SAM" id="SignalP"/>
    </source>
</evidence>
<keyword evidence="6" id="KW-0732">Signal</keyword>
<dbReference type="Gene3D" id="3.40.30.10">
    <property type="entry name" value="Glutaredoxin"/>
    <property type="match status" value="1"/>
</dbReference>
<accession>A0ABP6Y238</accession>
<keyword evidence="4" id="KW-1015">Disulfide bond</keyword>
<evidence type="ECO:0000256" key="4">
    <source>
        <dbReference type="ARBA" id="ARBA00023157"/>
    </source>
</evidence>
<dbReference type="InterPro" id="IPR013740">
    <property type="entry name" value="Redoxin"/>
</dbReference>
<evidence type="ECO:0000313" key="8">
    <source>
        <dbReference type="EMBL" id="GAA3575290.1"/>
    </source>
</evidence>
<dbReference type="PROSITE" id="PS51352">
    <property type="entry name" value="THIOREDOXIN_2"/>
    <property type="match status" value="1"/>
</dbReference>
<proteinExistence type="predicted"/>
<comment type="caution">
    <text evidence="8">The sequence shown here is derived from an EMBL/GenBank/DDBJ whole genome shotgun (WGS) entry which is preliminary data.</text>
</comment>
<evidence type="ECO:0000256" key="2">
    <source>
        <dbReference type="ARBA" id="ARBA00022748"/>
    </source>
</evidence>
<sequence length="210" mass="21333">MRSALRTCVAAAGLVLALAGCTETPSVVRSTAPAAAPSTAVPDATPVPNADLAAQKKAAGIPDCPATEAPAAKGGLPDVRVECLGGGREVRLASLRGPTLVNVWASWCGPCRTEAPFLAEAGRSTAVSVLGVNLTDNGPDAAVAFAGAAGWTYPQLYDADLVFRNRLQVVGLPVTFFVRADGTVAGRHAGGLTSEQQLADLSRQYLGVAP</sequence>
<protein>
    <recommendedName>
        <fullName evidence="7">Thioredoxin domain-containing protein</fullName>
    </recommendedName>
</protein>
<keyword evidence="3" id="KW-0812">Transmembrane</keyword>
<keyword evidence="2" id="KW-0201">Cytochrome c-type biogenesis</keyword>
<dbReference type="Pfam" id="PF08534">
    <property type="entry name" value="Redoxin"/>
    <property type="match status" value="1"/>
</dbReference>
<dbReference type="SUPFAM" id="SSF52833">
    <property type="entry name" value="Thioredoxin-like"/>
    <property type="match status" value="1"/>
</dbReference>
<keyword evidence="5" id="KW-0676">Redox-active center</keyword>